<feature type="compositionally biased region" description="Polar residues" evidence="6">
    <location>
        <begin position="530"/>
        <end position="541"/>
    </location>
</feature>
<dbReference type="GO" id="GO:0003677">
    <property type="term" value="F:DNA binding"/>
    <property type="evidence" value="ECO:0007669"/>
    <property type="project" value="UniProtKB-KW"/>
</dbReference>
<keyword evidence="3" id="KW-0863">Zinc-finger</keyword>
<sequence length="979" mass="107600">MNKARGLLAASVVSVQNSCFIYPACQSCFSRLVLNPKRFNCLKCGCTGEAKDVGYRYRLSLKIADTNDLFDISVFGSCLDPFFGVTAGNLQRCIEDFNQLSGETNRDASPGVLVEAVETCFIGKRFIFGVKGCASEDGGCSFASSILQNCSRINRGTKTLTACQIFLPNAAVTGFTVISYFHRLLQSRKFGNHNNSSHLPDSLSPPIDDPVSELSSLSSWNRNSCFVQSSGGESFLGCWQQSFSLTSSVAWVTAEDFPTLEVGKLVSEQHEEEGRPVSAESCSVSLNNQTLWESQFCSSSVREENKEEEDELNSQPSQTDRISATDKLERISSSETKCSLPNSSRLLKNPSESGIKSIYPKTNIGNDSYKEKSPSSLFYDRCTSTSNHVSVTGVSQTDSVFWEELPFSESLNEFLARIESESFVTSPRLAAGQHTALESSKLSVDLNKSYPRQAPGGGGLPEESISGRFLQPAGKDSWESISFAWHQSSSNPVSDEVSQHESFCSILSSADKECGASCVIPNPHLLTPSQSLPVTSEYSASKRNRQPKEANTEVSKSACPFINLQRAAEHETFCLQRSKRATCVQSVRDSCLAGSGNKENSSYVANQRKDLIFTGKWDSDPATPNNTRRMYERELKTLTELQENTFKSINKREIIWNSSCPEGSYNASADLFDTSEVAKTVEFLNKSCNSLIQEETLTGKVTTPELALFPVDVPCNSLKRTPSLHRSPLAFRKHSTPVAYPFYDSGCNSVSAEDFVPYSESTPVAKPIQKLWSLGEQSSFVTIFTPKNPAKIHSKCKRSRASFQNTQLQQLTGRLVKREKLSNREEKESNSSVSQLFQNSQLSADFEEWIPPSANKRQKLTASLGLKTASWATGSQVTCEHRDRNPISGSKENSEKDACFRSEGLNSGNTAGILATPVSAGTTKALFLNDSVLETCSSSEGKNRLSRANYSGVILEGATGWSPELFFQTQSPFFHKPKQ</sequence>
<feature type="compositionally biased region" description="Polar residues" evidence="6">
    <location>
        <begin position="313"/>
        <end position="322"/>
    </location>
</feature>
<feature type="region of interest" description="Disordered" evidence="6">
    <location>
        <begin position="303"/>
        <end position="336"/>
    </location>
</feature>
<feature type="compositionally biased region" description="Basic and acidic residues" evidence="6">
    <location>
        <begin position="323"/>
        <end position="332"/>
    </location>
</feature>
<accession>A0A8B9BWJ9</accession>
<dbReference type="Ensembl" id="ENSABRT00000014797.1">
    <property type="protein sequence ID" value="ENSABRP00000010352.1"/>
    <property type="gene ID" value="ENSABRG00000009301.1"/>
</dbReference>
<dbReference type="PANTHER" id="PTHR35537">
    <property type="entry name" value="DNA DAMAGE-INDUCIBLE APOPTOSIS SUPPRESSOR PROTEIN DDIAS"/>
    <property type="match status" value="1"/>
</dbReference>
<protein>
    <recommendedName>
        <fullName evidence="7">Replication factor A C-terminal domain-containing protein</fullName>
    </recommendedName>
</protein>
<keyword evidence="2" id="KW-0479">Metal-binding</keyword>
<proteinExistence type="inferred from homology"/>
<comment type="similarity">
    <text evidence="1">Belongs to the replication factor A protein 1 family.</text>
</comment>
<dbReference type="Proteomes" id="UP000694426">
    <property type="component" value="Unplaced"/>
</dbReference>
<dbReference type="AlphaFoldDB" id="A0A8B9BWJ9"/>
<dbReference type="InterPro" id="IPR047192">
    <property type="entry name" value="Euk_RPA1_DBD_C"/>
</dbReference>
<dbReference type="PANTHER" id="PTHR35537:SF1">
    <property type="entry name" value="DNA DAMAGE-INDUCED APOPTOSIS SUPPRESSOR PROTEIN"/>
    <property type="match status" value="1"/>
</dbReference>
<dbReference type="Pfam" id="PF08646">
    <property type="entry name" value="Rep_fac-A_C"/>
    <property type="match status" value="1"/>
</dbReference>
<dbReference type="GO" id="GO:0005737">
    <property type="term" value="C:cytoplasm"/>
    <property type="evidence" value="ECO:0007669"/>
    <property type="project" value="TreeGrafter"/>
</dbReference>
<evidence type="ECO:0000256" key="2">
    <source>
        <dbReference type="ARBA" id="ARBA00022723"/>
    </source>
</evidence>
<dbReference type="SUPFAM" id="SSF50249">
    <property type="entry name" value="Nucleic acid-binding proteins"/>
    <property type="match status" value="1"/>
</dbReference>
<dbReference type="InterPro" id="IPR043522">
    <property type="entry name" value="DDIAS"/>
</dbReference>
<dbReference type="InterPro" id="IPR012340">
    <property type="entry name" value="NA-bd_OB-fold"/>
</dbReference>
<keyword evidence="9" id="KW-1185">Reference proteome</keyword>
<organism evidence="8 9">
    <name type="scientific">Anser brachyrhynchus</name>
    <name type="common">Pink-footed goose</name>
    <dbReference type="NCBI Taxonomy" id="132585"/>
    <lineage>
        <taxon>Eukaryota</taxon>
        <taxon>Metazoa</taxon>
        <taxon>Chordata</taxon>
        <taxon>Craniata</taxon>
        <taxon>Vertebrata</taxon>
        <taxon>Euteleostomi</taxon>
        <taxon>Archelosauria</taxon>
        <taxon>Archosauria</taxon>
        <taxon>Dinosauria</taxon>
        <taxon>Saurischia</taxon>
        <taxon>Theropoda</taxon>
        <taxon>Coelurosauria</taxon>
        <taxon>Aves</taxon>
        <taxon>Neognathae</taxon>
        <taxon>Galloanserae</taxon>
        <taxon>Anseriformes</taxon>
        <taxon>Anatidae</taxon>
        <taxon>Anserinae</taxon>
        <taxon>Anser</taxon>
    </lineage>
</organism>
<dbReference type="GeneTree" id="ENSGT00940000166008"/>
<dbReference type="Gene3D" id="2.40.50.140">
    <property type="entry name" value="Nucleic acid-binding proteins"/>
    <property type="match status" value="1"/>
</dbReference>
<feature type="domain" description="Replication factor A C-terminal" evidence="7">
    <location>
        <begin position="9"/>
        <end position="95"/>
    </location>
</feature>
<evidence type="ECO:0000313" key="8">
    <source>
        <dbReference type="Ensembl" id="ENSABRP00000010352.1"/>
    </source>
</evidence>
<evidence type="ECO:0000256" key="5">
    <source>
        <dbReference type="ARBA" id="ARBA00023125"/>
    </source>
</evidence>
<keyword evidence="5" id="KW-0238">DNA-binding</keyword>
<evidence type="ECO:0000256" key="3">
    <source>
        <dbReference type="ARBA" id="ARBA00022771"/>
    </source>
</evidence>
<keyword evidence="4" id="KW-0862">Zinc</keyword>
<evidence type="ECO:0000256" key="4">
    <source>
        <dbReference type="ARBA" id="ARBA00022833"/>
    </source>
</evidence>
<evidence type="ECO:0000256" key="6">
    <source>
        <dbReference type="SAM" id="MobiDB-lite"/>
    </source>
</evidence>
<dbReference type="GO" id="GO:0008270">
    <property type="term" value="F:zinc ion binding"/>
    <property type="evidence" value="ECO:0007669"/>
    <property type="project" value="UniProtKB-KW"/>
</dbReference>
<name>A0A8B9BWJ9_9AVES</name>
<dbReference type="InterPro" id="IPR013955">
    <property type="entry name" value="Rep_factor-A_C"/>
</dbReference>
<reference evidence="8" key="2">
    <citation type="submission" date="2025-09" db="UniProtKB">
        <authorList>
            <consortium name="Ensembl"/>
        </authorList>
    </citation>
    <scope>IDENTIFICATION</scope>
</reference>
<evidence type="ECO:0000259" key="7">
    <source>
        <dbReference type="Pfam" id="PF08646"/>
    </source>
</evidence>
<evidence type="ECO:0000313" key="9">
    <source>
        <dbReference type="Proteomes" id="UP000694426"/>
    </source>
</evidence>
<feature type="region of interest" description="Disordered" evidence="6">
    <location>
        <begin position="530"/>
        <end position="552"/>
    </location>
</feature>
<reference evidence="8" key="1">
    <citation type="submission" date="2025-08" db="UniProtKB">
        <authorList>
            <consortium name="Ensembl"/>
        </authorList>
    </citation>
    <scope>IDENTIFICATION</scope>
</reference>
<dbReference type="CDD" id="cd04476">
    <property type="entry name" value="RPA1_DBD_C"/>
    <property type="match status" value="1"/>
</dbReference>
<dbReference type="GO" id="GO:1902230">
    <property type="term" value="P:negative regulation of intrinsic apoptotic signaling pathway in response to DNA damage"/>
    <property type="evidence" value="ECO:0007669"/>
    <property type="project" value="InterPro"/>
</dbReference>
<evidence type="ECO:0000256" key="1">
    <source>
        <dbReference type="ARBA" id="ARBA00005690"/>
    </source>
</evidence>
<dbReference type="GO" id="GO:0005634">
    <property type="term" value="C:nucleus"/>
    <property type="evidence" value="ECO:0007669"/>
    <property type="project" value="TreeGrafter"/>
</dbReference>